<keyword evidence="3 5" id="KW-1133">Transmembrane helix</keyword>
<protein>
    <submittedName>
        <fullName evidence="7">MFS transporter</fullName>
    </submittedName>
</protein>
<dbReference type="RefSeq" id="WP_378485010.1">
    <property type="nucleotide sequence ID" value="NZ_JBHUFB010000009.1"/>
</dbReference>
<gene>
    <name evidence="7" type="ORF">ACFSJG_09815</name>
</gene>
<feature type="domain" description="Major facilitator superfamily (MFS) profile" evidence="6">
    <location>
        <begin position="19"/>
        <end position="503"/>
    </location>
</feature>
<keyword evidence="2 5" id="KW-0812">Transmembrane</keyword>
<dbReference type="InterPro" id="IPR020846">
    <property type="entry name" value="MFS_dom"/>
</dbReference>
<feature type="transmembrane region" description="Helical" evidence="5">
    <location>
        <begin position="234"/>
        <end position="252"/>
    </location>
</feature>
<feature type="transmembrane region" description="Helical" evidence="5">
    <location>
        <begin position="273"/>
        <end position="296"/>
    </location>
</feature>
<dbReference type="EMBL" id="JBHUFB010000009">
    <property type="protein sequence ID" value="MFD1812509.1"/>
    <property type="molecule type" value="Genomic_DNA"/>
</dbReference>
<feature type="transmembrane region" description="Helical" evidence="5">
    <location>
        <begin position="109"/>
        <end position="131"/>
    </location>
</feature>
<feature type="transmembrane region" description="Helical" evidence="5">
    <location>
        <begin position="203"/>
        <end position="222"/>
    </location>
</feature>
<feature type="transmembrane region" description="Helical" evidence="5">
    <location>
        <begin position="57"/>
        <end position="77"/>
    </location>
</feature>
<evidence type="ECO:0000256" key="1">
    <source>
        <dbReference type="ARBA" id="ARBA00004651"/>
    </source>
</evidence>
<organism evidence="7 8">
    <name type="scientific">Rhodococcus gannanensis</name>
    <dbReference type="NCBI Taxonomy" id="1960308"/>
    <lineage>
        <taxon>Bacteria</taxon>
        <taxon>Bacillati</taxon>
        <taxon>Actinomycetota</taxon>
        <taxon>Actinomycetes</taxon>
        <taxon>Mycobacteriales</taxon>
        <taxon>Nocardiaceae</taxon>
        <taxon>Rhodococcus</taxon>
    </lineage>
</organism>
<keyword evidence="4 5" id="KW-0472">Membrane</keyword>
<evidence type="ECO:0000313" key="7">
    <source>
        <dbReference type="EMBL" id="MFD1812509.1"/>
    </source>
</evidence>
<feature type="transmembrane region" description="Helical" evidence="5">
    <location>
        <begin position="17"/>
        <end position="37"/>
    </location>
</feature>
<proteinExistence type="predicted"/>
<feature type="transmembrane region" description="Helical" evidence="5">
    <location>
        <begin position="171"/>
        <end position="191"/>
    </location>
</feature>
<feature type="transmembrane region" description="Helical" evidence="5">
    <location>
        <begin position="480"/>
        <end position="499"/>
    </location>
</feature>
<reference evidence="8" key="1">
    <citation type="journal article" date="2019" name="Int. J. Syst. Evol. Microbiol.">
        <title>The Global Catalogue of Microorganisms (GCM) 10K type strain sequencing project: providing services to taxonomists for standard genome sequencing and annotation.</title>
        <authorList>
            <consortium name="The Broad Institute Genomics Platform"/>
            <consortium name="The Broad Institute Genome Sequencing Center for Infectious Disease"/>
            <person name="Wu L."/>
            <person name="Ma J."/>
        </authorList>
    </citation>
    <scope>NUCLEOTIDE SEQUENCE [LARGE SCALE GENOMIC DNA]</scope>
    <source>
        <strain evidence="8">DT72</strain>
    </source>
</reference>
<feature type="transmembrane region" description="Helical" evidence="5">
    <location>
        <begin position="408"/>
        <end position="427"/>
    </location>
</feature>
<evidence type="ECO:0000256" key="2">
    <source>
        <dbReference type="ARBA" id="ARBA00022692"/>
    </source>
</evidence>
<dbReference type="PROSITE" id="PS50850">
    <property type="entry name" value="MFS"/>
    <property type="match status" value="1"/>
</dbReference>
<dbReference type="Gene3D" id="1.20.1250.20">
    <property type="entry name" value="MFS general substrate transporter like domains"/>
    <property type="match status" value="2"/>
</dbReference>
<evidence type="ECO:0000259" key="6">
    <source>
        <dbReference type="PROSITE" id="PS50850"/>
    </source>
</evidence>
<dbReference type="PANTHER" id="PTHR42718:SF42">
    <property type="entry name" value="EXPORT PROTEIN"/>
    <property type="match status" value="1"/>
</dbReference>
<evidence type="ECO:0000256" key="3">
    <source>
        <dbReference type="ARBA" id="ARBA00022989"/>
    </source>
</evidence>
<sequence>MTEQLQSGSTRMSAREVWTLAVVCSAVAMVVGAAAALNTALPVMAVETGATQNELTWIVDGYTLCLAALLLPAGALGDRYGRRGVLLIGLAVVAVSSAAPIWLDSPQWLIGMRALAGVGAALVMPATLSLVTATFPAEHRTRAVTIWSSIVAVGGIGGLIGSGLLLEKWSWQSIFVAFAAVAVVLFVLSWTVPPSREQSPPPFDIPGALLAVVAVGLFVLGMLEAPIRGWTDPLALTAILAGSVCAVAFVLVELRRDAPLLDMNLFRNRAFGAGATSIAFQFLATFALFFLISQYTQLVLGYSPLQSGLALAPMALPLLAATIAIPWLLPRVGLRWLTFTGLALSGVGLFALSFLDAEDGYLTAALTLLVFSTGLGLCAAPATTAIVDNTPDEQQGVASAVNDATREIGAAVGIALAGSLLAATYGHSIAPAVEALPDAAKEPVGSSLAAALEVSKLAGPQGEQLADFARSAFMDGMSDAAHVLGVIVIVAAGVAAVYAPRRRRTPETTDEPAFVND</sequence>
<feature type="transmembrane region" description="Helical" evidence="5">
    <location>
        <begin position="308"/>
        <end position="329"/>
    </location>
</feature>
<feature type="transmembrane region" description="Helical" evidence="5">
    <location>
        <begin position="361"/>
        <end position="387"/>
    </location>
</feature>
<feature type="transmembrane region" description="Helical" evidence="5">
    <location>
        <begin position="84"/>
        <end position="103"/>
    </location>
</feature>
<evidence type="ECO:0000256" key="5">
    <source>
        <dbReference type="SAM" id="Phobius"/>
    </source>
</evidence>
<dbReference type="SUPFAM" id="SSF103473">
    <property type="entry name" value="MFS general substrate transporter"/>
    <property type="match status" value="1"/>
</dbReference>
<dbReference type="InterPro" id="IPR036259">
    <property type="entry name" value="MFS_trans_sf"/>
</dbReference>
<evidence type="ECO:0000256" key="4">
    <source>
        <dbReference type="ARBA" id="ARBA00023136"/>
    </source>
</evidence>
<keyword evidence="8" id="KW-1185">Reference proteome</keyword>
<dbReference type="Proteomes" id="UP001597286">
    <property type="component" value="Unassembled WGS sequence"/>
</dbReference>
<feature type="transmembrane region" description="Helical" evidence="5">
    <location>
        <begin position="336"/>
        <end position="355"/>
    </location>
</feature>
<comment type="subcellular location">
    <subcellularLocation>
        <location evidence="1">Cell membrane</location>
        <topology evidence="1">Multi-pass membrane protein</topology>
    </subcellularLocation>
</comment>
<name>A0ABW4P4A8_9NOCA</name>
<accession>A0ABW4P4A8</accession>
<dbReference type="InterPro" id="IPR011701">
    <property type="entry name" value="MFS"/>
</dbReference>
<comment type="caution">
    <text evidence="7">The sequence shown here is derived from an EMBL/GenBank/DDBJ whole genome shotgun (WGS) entry which is preliminary data.</text>
</comment>
<evidence type="ECO:0000313" key="8">
    <source>
        <dbReference type="Proteomes" id="UP001597286"/>
    </source>
</evidence>
<dbReference type="PANTHER" id="PTHR42718">
    <property type="entry name" value="MAJOR FACILITATOR SUPERFAMILY MULTIDRUG TRANSPORTER MFSC"/>
    <property type="match status" value="1"/>
</dbReference>
<dbReference type="Pfam" id="PF07690">
    <property type="entry name" value="MFS_1"/>
    <property type="match status" value="1"/>
</dbReference>
<feature type="transmembrane region" description="Helical" evidence="5">
    <location>
        <begin position="143"/>
        <end position="165"/>
    </location>
</feature>
<dbReference type="CDD" id="cd17321">
    <property type="entry name" value="MFS_MMR_MDR_like"/>
    <property type="match status" value="1"/>
</dbReference>